<dbReference type="InterPro" id="IPR010617">
    <property type="entry name" value="TMEM175-like"/>
</dbReference>
<keyword evidence="11" id="KW-0407">Ion channel</keyword>
<dbReference type="RefSeq" id="WP_085110329.1">
    <property type="nucleotide sequence ID" value="NZ_JACKSN010000044.1"/>
</dbReference>
<dbReference type="AlphaFoldDB" id="A0A1X2EID4"/>
<keyword evidence="6" id="KW-0631">Potassium channel</keyword>
<feature type="transmembrane region" description="Helical" evidence="13">
    <location>
        <begin position="125"/>
        <end position="143"/>
    </location>
</feature>
<evidence type="ECO:0000256" key="1">
    <source>
        <dbReference type="ARBA" id="ARBA00004141"/>
    </source>
</evidence>
<evidence type="ECO:0000256" key="2">
    <source>
        <dbReference type="ARBA" id="ARBA00006920"/>
    </source>
</evidence>
<dbReference type="STRING" id="1798.AWC30_11480"/>
<proteinExistence type="inferred from homology"/>
<feature type="transmembrane region" description="Helical" evidence="13">
    <location>
        <begin position="92"/>
        <end position="113"/>
    </location>
</feature>
<dbReference type="PANTHER" id="PTHR31462:SF5">
    <property type="entry name" value="ENDOSOMAL_LYSOSOMAL PROTON CHANNEL TMEM175"/>
    <property type="match status" value="1"/>
</dbReference>
<gene>
    <name evidence="14" type="ORF">AWC30_11480</name>
</gene>
<accession>A0A1X2EID4</accession>
<evidence type="ECO:0000256" key="5">
    <source>
        <dbReference type="ARBA" id="ARBA00022692"/>
    </source>
</evidence>
<evidence type="ECO:0008006" key="16">
    <source>
        <dbReference type="Google" id="ProtNLM"/>
    </source>
</evidence>
<dbReference type="Pfam" id="PF06736">
    <property type="entry name" value="TMEM175"/>
    <property type="match status" value="1"/>
</dbReference>
<evidence type="ECO:0000256" key="3">
    <source>
        <dbReference type="ARBA" id="ARBA00022448"/>
    </source>
</evidence>
<evidence type="ECO:0000256" key="12">
    <source>
        <dbReference type="ARBA" id="ARBA00034430"/>
    </source>
</evidence>
<organism evidence="14 15">
    <name type="scientific">Mycolicibacillus trivialis</name>
    <dbReference type="NCBI Taxonomy" id="1798"/>
    <lineage>
        <taxon>Bacteria</taxon>
        <taxon>Bacillati</taxon>
        <taxon>Actinomycetota</taxon>
        <taxon>Actinomycetes</taxon>
        <taxon>Mycobacteriales</taxon>
        <taxon>Mycobacteriaceae</taxon>
        <taxon>Mycolicibacillus</taxon>
    </lineage>
</organism>
<sequence length="221" mass="23428">MTAGGAPTRLPGTGRVEAFSDGVFAIAVTLLVLDLKTPAHEPGELLAGLVRQWPAYAGYLASFLMVAVIWLNHHQAFVGIRRVDWGVHLANLALLCTTALLPFPTAVISQAFIDGVDTPDARTAVALYAGIATAMCLSWLLLYDQVHRRSTCLMEDGDDPAAFGASRTRALIGAVAYLGGGLLGVLWSPLAALVVFMVMPVFYGLTLGWAGPGRREPGSRP</sequence>
<dbReference type="PANTHER" id="PTHR31462">
    <property type="entry name" value="ENDOSOMAL/LYSOSOMAL POTASSIUM CHANNEL TMEM175"/>
    <property type="match status" value="1"/>
</dbReference>
<evidence type="ECO:0000256" key="11">
    <source>
        <dbReference type="ARBA" id="ARBA00023303"/>
    </source>
</evidence>
<comment type="subcellular location">
    <subcellularLocation>
        <location evidence="1">Membrane</location>
        <topology evidence="1">Multi-pass membrane protein</topology>
    </subcellularLocation>
</comment>
<keyword evidence="8 13" id="KW-1133">Transmembrane helix</keyword>
<dbReference type="GO" id="GO:0015252">
    <property type="term" value="F:proton channel activity"/>
    <property type="evidence" value="ECO:0007669"/>
    <property type="project" value="InterPro"/>
</dbReference>
<name>A0A1X2EID4_9MYCO</name>
<evidence type="ECO:0000256" key="4">
    <source>
        <dbReference type="ARBA" id="ARBA00022538"/>
    </source>
</evidence>
<evidence type="ECO:0000256" key="8">
    <source>
        <dbReference type="ARBA" id="ARBA00022989"/>
    </source>
</evidence>
<evidence type="ECO:0000256" key="10">
    <source>
        <dbReference type="ARBA" id="ARBA00023136"/>
    </source>
</evidence>
<feature type="transmembrane region" description="Helical" evidence="13">
    <location>
        <begin position="53"/>
        <end position="71"/>
    </location>
</feature>
<keyword evidence="10 13" id="KW-0472">Membrane</keyword>
<comment type="similarity">
    <text evidence="2">Belongs to the TMEM175 family.</text>
</comment>
<evidence type="ECO:0000313" key="14">
    <source>
        <dbReference type="EMBL" id="ORX03139.1"/>
    </source>
</evidence>
<dbReference type="EMBL" id="LQPZ01000029">
    <property type="protein sequence ID" value="ORX03139.1"/>
    <property type="molecule type" value="Genomic_DNA"/>
</dbReference>
<dbReference type="OrthoDB" id="7626281at2"/>
<protein>
    <recommendedName>
        <fullName evidence="16">DUF1211 domain-containing membrane protein</fullName>
    </recommendedName>
</protein>
<evidence type="ECO:0000256" key="7">
    <source>
        <dbReference type="ARBA" id="ARBA00022958"/>
    </source>
</evidence>
<evidence type="ECO:0000256" key="6">
    <source>
        <dbReference type="ARBA" id="ARBA00022826"/>
    </source>
</evidence>
<keyword evidence="7" id="KW-0630">Potassium</keyword>
<evidence type="ECO:0000313" key="15">
    <source>
        <dbReference type="Proteomes" id="UP000193090"/>
    </source>
</evidence>
<keyword evidence="3" id="KW-0813">Transport</keyword>
<dbReference type="GO" id="GO:0005267">
    <property type="term" value="F:potassium channel activity"/>
    <property type="evidence" value="ECO:0007669"/>
    <property type="project" value="UniProtKB-KW"/>
</dbReference>
<keyword evidence="5 13" id="KW-0812">Transmembrane</keyword>
<comment type="catalytic activity">
    <reaction evidence="12">
        <text>K(+)(in) = K(+)(out)</text>
        <dbReference type="Rhea" id="RHEA:29463"/>
        <dbReference type="ChEBI" id="CHEBI:29103"/>
    </reaction>
</comment>
<dbReference type="Proteomes" id="UP000193090">
    <property type="component" value="Unassembled WGS sequence"/>
</dbReference>
<evidence type="ECO:0000256" key="13">
    <source>
        <dbReference type="SAM" id="Phobius"/>
    </source>
</evidence>
<dbReference type="GO" id="GO:0016020">
    <property type="term" value="C:membrane"/>
    <property type="evidence" value="ECO:0007669"/>
    <property type="project" value="UniProtKB-SubCell"/>
</dbReference>
<keyword evidence="15" id="KW-1185">Reference proteome</keyword>
<keyword evidence="9" id="KW-0406">Ion transport</keyword>
<comment type="caution">
    <text evidence="14">The sequence shown here is derived from an EMBL/GenBank/DDBJ whole genome shotgun (WGS) entry which is preliminary data.</text>
</comment>
<keyword evidence="4" id="KW-0633">Potassium transport</keyword>
<evidence type="ECO:0000256" key="9">
    <source>
        <dbReference type="ARBA" id="ARBA00023065"/>
    </source>
</evidence>
<reference evidence="14 15" key="1">
    <citation type="submission" date="2016-01" db="EMBL/GenBank/DDBJ databases">
        <title>The new phylogeny of the genus Mycobacterium.</title>
        <authorList>
            <person name="Tarcisio F."/>
            <person name="Conor M."/>
            <person name="Antonella G."/>
            <person name="Elisabetta G."/>
            <person name="Giulia F.S."/>
            <person name="Sara T."/>
            <person name="Anna F."/>
            <person name="Clotilde B."/>
            <person name="Roberto B."/>
            <person name="Veronica D.S."/>
            <person name="Fabio R."/>
            <person name="Monica P."/>
            <person name="Olivier J."/>
            <person name="Enrico T."/>
            <person name="Nicola S."/>
        </authorList>
    </citation>
    <scope>NUCLEOTIDE SEQUENCE [LARGE SCALE GENOMIC DNA]</scope>
    <source>
        <strain evidence="14 15">DSM 44153</strain>
    </source>
</reference>